<accession>Q2HF03</accession>
<evidence type="ECO:0000313" key="2">
    <source>
        <dbReference type="Proteomes" id="UP000001056"/>
    </source>
</evidence>
<reference evidence="2" key="1">
    <citation type="journal article" date="2015" name="Genome Announc.">
        <title>Draft genome sequence of the cellulolytic fungus Chaetomium globosum.</title>
        <authorList>
            <person name="Cuomo C.A."/>
            <person name="Untereiner W.A."/>
            <person name="Ma L.-J."/>
            <person name="Grabherr M."/>
            <person name="Birren B.W."/>
        </authorList>
    </citation>
    <scope>NUCLEOTIDE SEQUENCE [LARGE SCALE GENOMIC DNA]</scope>
    <source>
        <strain evidence="2">ATCC 6205 / CBS 148.51 / DSM 1962 / NBRC 6347 / NRRL 1970</strain>
    </source>
</reference>
<proteinExistence type="predicted"/>
<gene>
    <name evidence="1" type="ORF">CHGG_01201</name>
</gene>
<dbReference type="InParanoid" id="Q2HF03"/>
<evidence type="ECO:0000313" key="1">
    <source>
        <dbReference type="EMBL" id="EAQ92966.1"/>
    </source>
</evidence>
<name>Q2HF03_CHAGB</name>
<sequence length="72" mass="7649">MDRVATSTDASVPQPSFTLSKYIYDTSSVQDKLLQPMQKPAADRLAELTASINASMAVLSTSTPSVGSNSRL</sequence>
<dbReference type="Proteomes" id="UP000001056">
    <property type="component" value="Unassembled WGS sequence"/>
</dbReference>
<dbReference type="RefSeq" id="XP_001220422.1">
    <property type="nucleotide sequence ID" value="XM_001220421.1"/>
</dbReference>
<protein>
    <submittedName>
        <fullName evidence="1">Uncharacterized protein</fullName>
    </submittedName>
</protein>
<dbReference type="EMBL" id="CH408029">
    <property type="protein sequence ID" value="EAQ92966.1"/>
    <property type="molecule type" value="Genomic_DNA"/>
</dbReference>
<dbReference type="VEuPathDB" id="FungiDB:CHGG_01201"/>
<dbReference type="OrthoDB" id="4589542at2759"/>
<dbReference type="GeneID" id="4387446"/>
<dbReference type="AlphaFoldDB" id="Q2HF03"/>
<keyword evidence="2" id="KW-1185">Reference proteome</keyword>
<organism evidence="1 2">
    <name type="scientific">Chaetomium globosum (strain ATCC 6205 / CBS 148.51 / DSM 1962 / NBRC 6347 / NRRL 1970)</name>
    <name type="common">Soil fungus</name>
    <dbReference type="NCBI Taxonomy" id="306901"/>
    <lineage>
        <taxon>Eukaryota</taxon>
        <taxon>Fungi</taxon>
        <taxon>Dikarya</taxon>
        <taxon>Ascomycota</taxon>
        <taxon>Pezizomycotina</taxon>
        <taxon>Sordariomycetes</taxon>
        <taxon>Sordariomycetidae</taxon>
        <taxon>Sordariales</taxon>
        <taxon>Chaetomiaceae</taxon>
        <taxon>Chaetomium</taxon>
    </lineage>
</organism>
<dbReference type="HOGENOM" id="CLU_2722004_0_0_1"/>